<dbReference type="EMBL" id="UFQB01000023">
    <property type="protein sequence ID" value="SSW70159.1"/>
    <property type="molecule type" value="Genomic_DNA"/>
</dbReference>
<organism evidence="1 2">
    <name type="scientific">Achromobacter agilis</name>
    <dbReference type="NCBI Taxonomy" id="1353888"/>
    <lineage>
        <taxon>Bacteria</taxon>
        <taxon>Pseudomonadati</taxon>
        <taxon>Pseudomonadota</taxon>
        <taxon>Betaproteobacteria</taxon>
        <taxon>Burkholderiales</taxon>
        <taxon>Alcaligenaceae</taxon>
        <taxon>Achromobacter</taxon>
    </lineage>
</organism>
<dbReference type="AlphaFoldDB" id="A0A446CQN9"/>
<evidence type="ECO:0000313" key="2">
    <source>
        <dbReference type="Proteomes" id="UP000289184"/>
    </source>
</evidence>
<sequence length="56" mass="6432">MTVVLVDQNVRRCAEVSDYMYILELGRNKAEGGRESFEDGGGLREMVASWMDYRID</sequence>
<dbReference type="Proteomes" id="UP000289184">
    <property type="component" value="Unassembled WGS sequence"/>
</dbReference>
<name>A0A446CQN9_9BURK</name>
<reference evidence="1 2" key="1">
    <citation type="submission" date="2018-07" db="EMBL/GenBank/DDBJ databases">
        <authorList>
            <person name="Peeters C."/>
        </authorList>
    </citation>
    <scope>NUCLEOTIDE SEQUENCE [LARGE SCALE GENOMIC DNA]</scope>
    <source>
        <strain evidence="1 2">LMG 3411</strain>
    </source>
</reference>
<protein>
    <submittedName>
        <fullName evidence="1">Uncharacterized protein</fullName>
    </submittedName>
</protein>
<keyword evidence="2" id="KW-1185">Reference proteome</keyword>
<accession>A0A446CQN9</accession>
<gene>
    <name evidence="1" type="ORF">AGI3411_04517</name>
</gene>
<evidence type="ECO:0000313" key="1">
    <source>
        <dbReference type="EMBL" id="SSW70159.1"/>
    </source>
</evidence>
<proteinExistence type="predicted"/>